<dbReference type="GO" id="GO:0008270">
    <property type="term" value="F:zinc ion binding"/>
    <property type="evidence" value="ECO:0007669"/>
    <property type="project" value="UniProtKB-KW"/>
</dbReference>
<dbReference type="STRING" id="28573.A0A0U1LQH2"/>
<evidence type="ECO:0000256" key="2">
    <source>
        <dbReference type="ARBA" id="ARBA00022771"/>
    </source>
</evidence>
<evidence type="ECO:0000313" key="8">
    <source>
        <dbReference type="Proteomes" id="UP000054383"/>
    </source>
</evidence>
<evidence type="ECO:0000256" key="1">
    <source>
        <dbReference type="ARBA" id="ARBA00022723"/>
    </source>
</evidence>
<dbReference type="InterPro" id="IPR002893">
    <property type="entry name" value="Znf_MYND"/>
</dbReference>
<name>A0A0U1LQH2_TALIS</name>
<evidence type="ECO:0000259" key="6">
    <source>
        <dbReference type="PROSITE" id="PS50865"/>
    </source>
</evidence>
<dbReference type="EMBL" id="CVMT01000002">
    <property type="protein sequence ID" value="CRG85468.1"/>
    <property type="molecule type" value="Genomic_DNA"/>
</dbReference>
<reference evidence="7 8" key="1">
    <citation type="submission" date="2015-04" db="EMBL/GenBank/DDBJ databases">
        <authorList>
            <person name="Syromyatnikov M.Y."/>
            <person name="Popov V.N."/>
        </authorList>
    </citation>
    <scope>NUCLEOTIDE SEQUENCE [LARGE SCALE GENOMIC DNA]</scope>
    <source>
        <strain evidence="7">WF-38-12</strain>
    </source>
</reference>
<dbReference type="PROSITE" id="PS01360">
    <property type="entry name" value="ZF_MYND_1"/>
    <property type="match status" value="1"/>
</dbReference>
<evidence type="ECO:0000256" key="3">
    <source>
        <dbReference type="ARBA" id="ARBA00022833"/>
    </source>
</evidence>
<evidence type="ECO:0000313" key="7">
    <source>
        <dbReference type="EMBL" id="CRG85468.1"/>
    </source>
</evidence>
<gene>
    <name evidence="7" type="ORF">PISL3812_02524</name>
</gene>
<evidence type="ECO:0000256" key="5">
    <source>
        <dbReference type="SAM" id="MobiDB-lite"/>
    </source>
</evidence>
<keyword evidence="2 4" id="KW-0863">Zinc-finger</keyword>
<keyword evidence="8" id="KW-1185">Reference proteome</keyword>
<dbReference type="SUPFAM" id="SSF144232">
    <property type="entry name" value="HIT/MYND zinc finger-like"/>
    <property type="match status" value="1"/>
</dbReference>
<keyword evidence="1" id="KW-0479">Metal-binding</keyword>
<dbReference type="OMA" id="TIPLMCH"/>
<feature type="domain" description="MYND-type" evidence="6">
    <location>
        <begin position="36"/>
        <end position="82"/>
    </location>
</feature>
<feature type="region of interest" description="Disordered" evidence="5">
    <location>
        <begin position="148"/>
        <end position="174"/>
    </location>
</feature>
<dbReference type="Pfam" id="PF01753">
    <property type="entry name" value="zf-MYND"/>
    <property type="match status" value="1"/>
</dbReference>
<feature type="region of interest" description="Disordered" evidence="5">
    <location>
        <begin position="80"/>
        <end position="99"/>
    </location>
</feature>
<dbReference type="PROSITE" id="PS50865">
    <property type="entry name" value="ZF_MYND_2"/>
    <property type="match status" value="1"/>
</dbReference>
<proteinExistence type="predicted"/>
<keyword evidence="3" id="KW-0862">Zinc</keyword>
<dbReference type="Gene3D" id="6.10.140.2220">
    <property type="match status" value="1"/>
</dbReference>
<accession>A0A0U1LQH2</accession>
<sequence>MDIINNKLFMLKKANTTTSPNQQQQQYLQGNPSRICNSCKKREPWNAQPNQKLKRCSRCRSRLYCSRTCQRSDWKSGHRRACSATSKSSEDENGTETDRKRIVKDEEEGHSYYLGNLSEEETMNRLIDAYRLRVEDERIYRGYLRGRYAPTGDTHAAADIETETETETKTKPETEINASLQSALRDFQDFLDLAETFPSSSSSSSSASPPSSSSSPSSTSSAPSTSCSSTESKPQPGEPGSESETETKSSSTLLPSWWTPQKRAECERRALQSGFWSSLCAPVNKDAIVDRYRDSMMPMKLRVLAEAVYGYNVMDQPR</sequence>
<feature type="compositionally biased region" description="Low complexity" evidence="5">
    <location>
        <begin position="198"/>
        <end position="256"/>
    </location>
</feature>
<dbReference type="AlphaFoldDB" id="A0A0U1LQH2"/>
<dbReference type="Proteomes" id="UP000054383">
    <property type="component" value="Unassembled WGS sequence"/>
</dbReference>
<dbReference type="OrthoDB" id="432970at2759"/>
<protein>
    <recommendedName>
        <fullName evidence="6">MYND-type domain-containing protein</fullName>
    </recommendedName>
</protein>
<organism evidence="7 8">
    <name type="scientific">Talaromyces islandicus</name>
    <name type="common">Penicillium islandicum</name>
    <dbReference type="NCBI Taxonomy" id="28573"/>
    <lineage>
        <taxon>Eukaryota</taxon>
        <taxon>Fungi</taxon>
        <taxon>Dikarya</taxon>
        <taxon>Ascomycota</taxon>
        <taxon>Pezizomycotina</taxon>
        <taxon>Eurotiomycetes</taxon>
        <taxon>Eurotiomycetidae</taxon>
        <taxon>Eurotiales</taxon>
        <taxon>Trichocomaceae</taxon>
        <taxon>Talaromyces</taxon>
        <taxon>Talaromyces sect. Islandici</taxon>
    </lineage>
</organism>
<feature type="region of interest" description="Disordered" evidence="5">
    <location>
        <begin position="196"/>
        <end position="256"/>
    </location>
</feature>
<evidence type="ECO:0000256" key="4">
    <source>
        <dbReference type="PROSITE-ProRule" id="PRU00134"/>
    </source>
</evidence>